<dbReference type="AlphaFoldDB" id="A0A1R1IDX2"/>
<dbReference type="PANTHER" id="PTHR21197:SF0">
    <property type="entry name" value="UDP-GALACTOPYRANOSE MUTASE"/>
    <property type="match status" value="1"/>
</dbReference>
<dbReference type="PRINTS" id="PR00419">
    <property type="entry name" value="ADXRDTASE"/>
</dbReference>
<dbReference type="NCBIfam" id="NF005546">
    <property type="entry name" value="PRK07208.1-2"/>
    <property type="match status" value="1"/>
</dbReference>
<dbReference type="NCBIfam" id="NF005548">
    <property type="entry name" value="PRK07208.1-4"/>
    <property type="match status" value="1"/>
</dbReference>
<dbReference type="Gene3D" id="3.50.50.60">
    <property type="entry name" value="FAD/NAD(P)-binding domain"/>
    <property type="match status" value="1"/>
</dbReference>
<proteinExistence type="predicted"/>
<dbReference type="STRING" id="418702.BJN45_03890"/>
<dbReference type="InterPro" id="IPR002937">
    <property type="entry name" value="Amino_oxidase"/>
</dbReference>
<organism evidence="2 3">
    <name type="scientific">Azonexus hydrophilus</name>
    <dbReference type="NCBI Taxonomy" id="418702"/>
    <lineage>
        <taxon>Bacteria</taxon>
        <taxon>Pseudomonadati</taxon>
        <taxon>Pseudomonadota</taxon>
        <taxon>Betaproteobacteria</taxon>
        <taxon>Rhodocyclales</taxon>
        <taxon>Azonexaceae</taxon>
        <taxon>Azonexus</taxon>
    </lineage>
</organism>
<dbReference type="NCBIfam" id="NF005545">
    <property type="entry name" value="PRK07208.1-1"/>
    <property type="match status" value="1"/>
</dbReference>
<dbReference type="OrthoDB" id="5792777at2"/>
<dbReference type="GO" id="GO:0050660">
    <property type="term" value="F:flavin adenine dinucleotide binding"/>
    <property type="evidence" value="ECO:0007669"/>
    <property type="project" value="TreeGrafter"/>
</dbReference>
<evidence type="ECO:0000313" key="3">
    <source>
        <dbReference type="Proteomes" id="UP000187526"/>
    </source>
</evidence>
<keyword evidence="3" id="KW-1185">Reference proteome</keyword>
<name>A0A1R1IDX2_9RHOO</name>
<gene>
    <name evidence="2" type="ORF">BJN45_03890</name>
</gene>
<dbReference type="PANTHER" id="PTHR21197">
    <property type="entry name" value="UDP-GALACTOPYRANOSE MUTASE"/>
    <property type="match status" value="1"/>
</dbReference>
<accession>A0A1R1IDX2</accession>
<dbReference type="RefSeq" id="WP_076092219.1">
    <property type="nucleotide sequence ID" value="NZ_MTHD01000001.1"/>
</dbReference>
<dbReference type="GO" id="GO:0016491">
    <property type="term" value="F:oxidoreductase activity"/>
    <property type="evidence" value="ECO:0007669"/>
    <property type="project" value="InterPro"/>
</dbReference>
<dbReference type="GO" id="GO:0005829">
    <property type="term" value="C:cytosol"/>
    <property type="evidence" value="ECO:0007669"/>
    <property type="project" value="TreeGrafter"/>
</dbReference>
<dbReference type="SUPFAM" id="SSF51905">
    <property type="entry name" value="FAD/NAD(P)-binding domain"/>
    <property type="match status" value="1"/>
</dbReference>
<protein>
    <recommendedName>
        <fullName evidence="1">Amine oxidase domain-containing protein</fullName>
    </recommendedName>
</protein>
<feature type="domain" description="Amine oxidase" evidence="1">
    <location>
        <begin position="250"/>
        <end position="324"/>
    </location>
</feature>
<dbReference type="Pfam" id="PF01593">
    <property type="entry name" value="Amino_oxidase"/>
    <property type="match status" value="1"/>
</dbReference>
<dbReference type="EMBL" id="MTHD01000001">
    <property type="protein sequence ID" value="OMG56759.1"/>
    <property type="molecule type" value="Genomic_DNA"/>
</dbReference>
<dbReference type="Proteomes" id="UP000187526">
    <property type="component" value="Unassembled WGS sequence"/>
</dbReference>
<dbReference type="Pfam" id="PF13450">
    <property type="entry name" value="NAD_binding_8"/>
    <property type="match status" value="1"/>
</dbReference>
<dbReference type="InterPro" id="IPR036188">
    <property type="entry name" value="FAD/NAD-bd_sf"/>
</dbReference>
<evidence type="ECO:0000259" key="1">
    <source>
        <dbReference type="Pfam" id="PF01593"/>
    </source>
</evidence>
<reference evidence="2 3" key="1">
    <citation type="submission" date="2016-10" db="EMBL/GenBank/DDBJ databases">
        <title>Alkaliphiles isolated from bioreactors.</title>
        <authorList>
            <person name="Salah Z."/>
            <person name="Rout S.P."/>
            <person name="Humphreys P.N."/>
        </authorList>
    </citation>
    <scope>NUCLEOTIDE SEQUENCE [LARGE SCALE GENOMIC DNA]</scope>
    <source>
        <strain evidence="2 3">ZS02</strain>
    </source>
</reference>
<dbReference type="GO" id="GO:0008767">
    <property type="term" value="F:UDP-galactopyranose mutase activity"/>
    <property type="evidence" value="ECO:0007669"/>
    <property type="project" value="TreeGrafter"/>
</dbReference>
<sequence length="513" mass="58657">MSRDAAGKKNVIVIGAGPAGLTAALELMRNSNLHAIVFEALEGTGGISRTVNYKGNRMDIGGHRFFSKNDWVMAWWGKLMPIAPVFLNDGTTEIPEADRFLLVRNRLSRIYFLRKFFDYPISLSLNTIKNLGVFRLSKIAISYIRASIFQRKPERNLEDFLYNRFGSELYRTFFKDYTEKVWGVRCKEISPSWGAQRIKGLSIWKAIAHAIKGMVSRSGTGVKQENIETSLIERFLYPKLGPGQMWDIAAEELQSLGGEIHFQHRVIRLRLDGSRIAGVETETGDGRRQWWEADQVISSMPVRELIDAITPEPPTVVREVAKGLVYRDFITMGLLVKRLKAHASVESALNLLPDTWIYVQEPDVRIGRLQIFNNWSPALLKDPESIWLGLEYFCQEGDDLWCLGDEDFSRMAVDELSRIGILDSRDVLDYHVVRVPKAYPAYFGSYDRFDEITSWTDSIHNLFLIGRNGMHRYNNQDHSMLSAKHAVDLILSGSVDKSQIWNVNADEQYHEEK</sequence>
<evidence type="ECO:0000313" key="2">
    <source>
        <dbReference type="EMBL" id="OMG56759.1"/>
    </source>
</evidence>
<comment type="caution">
    <text evidence="2">The sequence shown here is derived from an EMBL/GenBank/DDBJ whole genome shotgun (WGS) entry which is preliminary data.</text>
</comment>